<dbReference type="AlphaFoldDB" id="A0A0C2TI87"/>
<feature type="non-terminal residue" evidence="1">
    <location>
        <position position="378"/>
    </location>
</feature>
<organism evidence="1 2">
    <name type="scientific">Amanita muscaria (strain Koide BX008)</name>
    <dbReference type="NCBI Taxonomy" id="946122"/>
    <lineage>
        <taxon>Eukaryota</taxon>
        <taxon>Fungi</taxon>
        <taxon>Dikarya</taxon>
        <taxon>Basidiomycota</taxon>
        <taxon>Agaricomycotina</taxon>
        <taxon>Agaricomycetes</taxon>
        <taxon>Agaricomycetidae</taxon>
        <taxon>Agaricales</taxon>
        <taxon>Pluteineae</taxon>
        <taxon>Amanitaceae</taxon>
        <taxon>Amanita</taxon>
    </lineage>
</organism>
<sequence>DGWIEGSAAIPLPCEGVKQKSESDAPKFDVTGIVYRRPLEIIKAALSDPSVETYHWIPFQEFWTPSGSSAPERIYSELYNSDAFIEEYTRLQNNPQIIGPRLERVVIAIMLWSDSTHLASFGNASLWPIYMYFGNQSKYVRSKSTSYAAAHLAYIPKLSDTFQDFYRTVFGVAASSDTITHCKRELMHLIWLLILDEDFMHIYVHGLEHVFFDGVRRLVFPRLFTYAADYPEKVLLACIKYLGNCPCPRCYVLKEKIADMGKKPDLRNRISNSRNDSLNIQADIALVRQWMFELGLPISNSFIVNKLSPQSLTPVQSAFSKRFFIHGFNHYEMFVPDLLHEFELGVWKATFTHLLRILVAYGGQGIQVLNERYRQVPT</sequence>
<dbReference type="Proteomes" id="UP000054549">
    <property type="component" value="Unassembled WGS sequence"/>
</dbReference>
<dbReference type="HOGENOM" id="CLU_002498_2_0_1"/>
<proteinExistence type="predicted"/>
<gene>
    <name evidence="1" type="ORF">M378DRAFT_59619</name>
</gene>
<accession>A0A0C2TI87</accession>
<dbReference type="STRING" id="946122.A0A0C2TI87"/>
<dbReference type="InterPro" id="IPR041078">
    <property type="entry name" value="Plavaka"/>
</dbReference>
<reference evidence="1 2" key="1">
    <citation type="submission" date="2014-04" db="EMBL/GenBank/DDBJ databases">
        <title>Evolutionary Origins and Diversification of the Mycorrhizal Mutualists.</title>
        <authorList>
            <consortium name="DOE Joint Genome Institute"/>
            <consortium name="Mycorrhizal Genomics Consortium"/>
            <person name="Kohler A."/>
            <person name="Kuo A."/>
            <person name="Nagy L.G."/>
            <person name="Floudas D."/>
            <person name="Copeland A."/>
            <person name="Barry K.W."/>
            <person name="Cichocki N."/>
            <person name="Veneault-Fourrey C."/>
            <person name="LaButti K."/>
            <person name="Lindquist E.A."/>
            <person name="Lipzen A."/>
            <person name="Lundell T."/>
            <person name="Morin E."/>
            <person name="Murat C."/>
            <person name="Riley R."/>
            <person name="Ohm R."/>
            <person name="Sun H."/>
            <person name="Tunlid A."/>
            <person name="Henrissat B."/>
            <person name="Grigoriev I.V."/>
            <person name="Hibbett D.S."/>
            <person name="Martin F."/>
        </authorList>
    </citation>
    <scope>NUCLEOTIDE SEQUENCE [LARGE SCALE GENOMIC DNA]</scope>
    <source>
        <strain evidence="1 2">Koide BX008</strain>
    </source>
</reference>
<dbReference type="Pfam" id="PF18759">
    <property type="entry name" value="Plavaka"/>
    <property type="match status" value="1"/>
</dbReference>
<evidence type="ECO:0000313" key="2">
    <source>
        <dbReference type="Proteomes" id="UP000054549"/>
    </source>
</evidence>
<keyword evidence="2" id="KW-1185">Reference proteome</keyword>
<feature type="non-terminal residue" evidence="1">
    <location>
        <position position="1"/>
    </location>
</feature>
<dbReference type="EMBL" id="KN818235">
    <property type="protein sequence ID" value="KIL66689.1"/>
    <property type="molecule type" value="Genomic_DNA"/>
</dbReference>
<dbReference type="OrthoDB" id="3208495at2759"/>
<protein>
    <submittedName>
        <fullName evidence="1">Uncharacterized protein</fullName>
    </submittedName>
</protein>
<dbReference type="InParanoid" id="A0A0C2TI87"/>
<evidence type="ECO:0000313" key="1">
    <source>
        <dbReference type="EMBL" id="KIL66689.1"/>
    </source>
</evidence>
<name>A0A0C2TI87_AMAMK</name>